<name>A0A834MW95_VESPE</name>
<keyword evidence="3" id="KW-1185">Reference proteome</keyword>
<protein>
    <submittedName>
        <fullName evidence="2">Uncharacterized protein</fullName>
    </submittedName>
</protein>
<sequence length="95" mass="10658">MCNDGLMKRSLDSDKILLDNLEYDAAETTDVRRTNEDSNQMTKAADSAVQETRRAIIDKSGLGRAGLGPHKCLTVDTFCTTPSFEQKWDEDDDDR</sequence>
<comment type="caution">
    <text evidence="2">The sequence shown here is derived from an EMBL/GenBank/DDBJ whole genome shotgun (WGS) entry which is preliminary data.</text>
</comment>
<reference evidence="2" key="1">
    <citation type="journal article" date="2020" name="G3 (Bethesda)">
        <title>High-Quality Assemblies for Three Invasive Social Wasps from the &lt;i&gt;Vespula&lt;/i&gt; Genus.</title>
        <authorList>
            <person name="Harrop T.W.R."/>
            <person name="Guhlin J."/>
            <person name="McLaughlin G.M."/>
            <person name="Permina E."/>
            <person name="Stockwell P."/>
            <person name="Gilligan J."/>
            <person name="Le Lec M.F."/>
            <person name="Gruber M.A.M."/>
            <person name="Quinn O."/>
            <person name="Lovegrove M."/>
            <person name="Duncan E.J."/>
            <person name="Remnant E.J."/>
            <person name="Van Eeckhoven J."/>
            <person name="Graham B."/>
            <person name="Knapp R.A."/>
            <person name="Langford K.W."/>
            <person name="Kronenberg Z."/>
            <person name="Press M.O."/>
            <person name="Eacker S.M."/>
            <person name="Wilson-Rankin E.E."/>
            <person name="Purcell J."/>
            <person name="Lester P.J."/>
            <person name="Dearden P.K."/>
        </authorList>
    </citation>
    <scope>NUCLEOTIDE SEQUENCE</scope>
    <source>
        <strain evidence="2">Volc-1</strain>
    </source>
</reference>
<dbReference type="EMBL" id="JACSDY010000025">
    <property type="protein sequence ID" value="KAF7387615.1"/>
    <property type="molecule type" value="Genomic_DNA"/>
</dbReference>
<evidence type="ECO:0000313" key="3">
    <source>
        <dbReference type="Proteomes" id="UP000600918"/>
    </source>
</evidence>
<feature type="region of interest" description="Disordered" evidence="1">
    <location>
        <begin position="29"/>
        <end position="49"/>
    </location>
</feature>
<dbReference type="Proteomes" id="UP000600918">
    <property type="component" value="Unassembled WGS sequence"/>
</dbReference>
<evidence type="ECO:0000313" key="2">
    <source>
        <dbReference type="EMBL" id="KAF7387615.1"/>
    </source>
</evidence>
<evidence type="ECO:0000256" key="1">
    <source>
        <dbReference type="SAM" id="MobiDB-lite"/>
    </source>
</evidence>
<dbReference type="AlphaFoldDB" id="A0A834MW95"/>
<gene>
    <name evidence="2" type="ORF">H0235_018337</name>
</gene>
<proteinExistence type="predicted"/>
<organism evidence="2 3">
    <name type="scientific">Vespula pensylvanica</name>
    <name type="common">Western yellow jacket</name>
    <name type="synonym">Wasp</name>
    <dbReference type="NCBI Taxonomy" id="30213"/>
    <lineage>
        <taxon>Eukaryota</taxon>
        <taxon>Metazoa</taxon>
        <taxon>Ecdysozoa</taxon>
        <taxon>Arthropoda</taxon>
        <taxon>Hexapoda</taxon>
        <taxon>Insecta</taxon>
        <taxon>Pterygota</taxon>
        <taxon>Neoptera</taxon>
        <taxon>Endopterygota</taxon>
        <taxon>Hymenoptera</taxon>
        <taxon>Apocrita</taxon>
        <taxon>Aculeata</taxon>
        <taxon>Vespoidea</taxon>
        <taxon>Vespidae</taxon>
        <taxon>Vespinae</taxon>
        <taxon>Vespula</taxon>
    </lineage>
</organism>
<accession>A0A834MW95</accession>